<evidence type="ECO:0000313" key="2">
    <source>
        <dbReference type="Proteomes" id="UP000782901"/>
    </source>
</evidence>
<reference evidence="1" key="1">
    <citation type="submission" date="2021-02" db="EMBL/GenBank/DDBJ databases">
        <title>Infant gut strain persistence is associated with maternal origin, phylogeny, and functional potential including surface adhesion and iron acquisition.</title>
        <authorList>
            <person name="Lou Y.C."/>
        </authorList>
    </citation>
    <scope>NUCLEOTIDE SEQUENCE</scope>
    <source>
        <strain evidence="1">L3_082_243G1_dasL3_082_243G1_maxbin2.maxbin.015s ta_sub</strain>
    </source>
</reference>
<name>A0A943DU79_BACT4</name>
<organism evidence="1 2">
    <name type="scientific">Bacteroides thetaiotaomicron</name>
    <dbReference type="NCBI Taxonomy" id="818"/>
    <lineage>
        <taxon>Bacteria</taxon>
        <taxon>Pseudomonadati</taxon>
        <taxon>Bacteroidota</taxon>
        <taxon>Bacteroidia</taxon>
        <taxon>Bacteroidales</taxon>
        <taxon>Bacteroidaceae</taxon>
        <taxon>Bacteroides</taxon>
    </lineage>
</organism>
<dbReference type="AlphaFoldDB" id="A0A943DU79"/>
<evidence type="ECO:0000313" key="1">
    <source>
        <dbReference type="EMBL" id="MBS5410704.1"/>
    </source>
</evidence>
<protein>
    <submittedName>
        <fullName evidence="1">Uncharacterized protein</fullName>
    </submittedName>
</protein>
<gene>
    <name evidence="1" type="ORF">KHY35_08305</name>
</gene>
<dbReference type="EMBL" id="JAGZEE010000010">
    <property type="protein sequence ID" value="MBS5410704.1"/>
    <property type="molecule type" value="Genomic_DNA"/>
</dbReference>
<proteinExistence type="predicted"/>
<sequence>MEEKKNIGEVTLGYGDGPLKKIGITDMVRCEFADHRLVTIAHTDEDAYLLSVENPQSSGRATQTSMYLTEGSAAALFYTYILYLEHNGIDANELFKKYILNDKEIKYDFSPKD</sequence>
<accession>A0A943DU79</accession>
<comment type="caution">
    <text evidence="1">The sequence shown here is derived from an EMBL/GenBank/DDBJ whole genome shotgun (WGS) entry which is preliminary data.</text>
</comment>
<dbReference type="Proteomes" id="UP000782901">
    <property type="component" value="Unassembled WGS sequence"/>
</dbReference>